<dbReference type="STRING" id="1071400.LBUCD034_1025"/>
<sequence length="98" mass="10861">MMIINILVALAVLIALYIGYYLLSHLHKTMFNISVQDDPRLKGAAKNGGIMFIILAALGVLALIIQNDILILVVLLWMTAHGLVVEFAILNVINHKQR</sequence>
<feature type="transmembrane region" description="Helical" evidence="1">
    <location>
        <begin position="6"/>
        <end position="23"/>
    </location>
</feature>
<keyword evidence="1" id="KW-1133">Transmembrane helix</keyword>
<accession>J9W311</accession>
<evidence type="ECO:0000313" key="2">
    <source>
        <dbReference type="EMBL" id="AFS00067.1"/>
    </source>
</evidence>
<feature type="transmembrane region" description="Helical" evidence="1">
    <location>
        <begin position="44"/>
        <end position="65"/>
    </location>
</feature>
<dbReference type="KEGG" id="lbn:LBUCD034_1025"/>
<gene>
    <name evidence="2" type="ORF">LBUCD034_1025</name>
</gene>
<protein>
    <recommendedName>
        <fullName evidence="4">DUF3784 domain-containing protein</fullName>
    </recommendedName>
</protein>
<organism evidence="2 3">
    <name type="scientific">Lentilactobacillus buchneri subsp. silagei CD034</name>
    <dbReference type="NCBI Taxonomy" id="1071400"/>
    <lineage>
        <taxon>Bacteria</taxon>
        <taxon>Bacillati</taxon>
        <taxon>Bacillota</taxon>
        <taxon>Bacilli</taxon>
        <taxon>Lactobacillales</taxon>
        <taxon>Lactobacillaceae</taxon>
        <taxon>Lentilactobacillus</taxon>
        <taxon>Lentilactobacillus buchneri subsp. silagei</taxon>
    </lineage>
</organism>
<evidence type="ECO:0000313" key="3">
    <source>
        <dbReference type="Proteomes" id="UP000007332"/>
    </source>
</evidence>
<keyword evidence="1" id="KW-0812">Transmembrane</keyword>
<feature type="transmembrane region" description="Helical" evidence="1">
    <location>
        <begin position="71"/>
        <end position="93"/>
    </location>
</feature>
<dbReference type="HOGENOM" id="CLU_2369247_0_0_9"/>
<reference evidence="2 3" key="1">
    <citation type="journal article" date="2012" name="J. Biotechnol.">
        <title>Insights into the completely annotated genome of Lactobacillus buchneri CD034, a strain isolated from stable grass silage.</title>
        <authorList>
            <person name="Heinl S."/>
            <person name="Wibberg D."/>
            <person name="Eikmeyer F."/>
            <person name="Szczepanowski R."/>
            <person name="Blom J."/>
            <person name="Linke B."/>
            <person name="Goesmann A."/>
            <person name="Grabherr R."/>
            <person name="Schwab H."/>
            <person name="Puhler A."/>
            <person name="Schluter A."/>
        </authorList>
    </citation>
    <scope>NUCLEOTIDE SEQUENCE [LARGE SCALE GENOMIC DNA]</scope>
    <source>
        <strain evidence="2 3">CD034</strain>
    </source>
</reference>
<dbReference type="EMBL" id="CP003043">
    <property type="protein sequence ID" value="AFS00067.1"/>
    <property type="molecule type" value="Genomic_DNA"/>
</dbReference>
<evidence type="ECO:0000256" key="1">
    <source>
        <dbReference type="SAM" id="Phobius"/>
    </source>
</evidence>
<dbReference type="Proteomes" id="UP000007332">
    <property type="component" value="Chromosome"/>
</dbReference>
<name>J9W311_LENBU</name>
<keyword evidence="1" id="KW-0472">Membrane</keyword>
<dbReference type="PATRIC" id="fig|1071400.3.peg.979"/>
<dbReference type="AlphaFoldDB" id="J9W311"/>
<evidence type="ECO:0008006" key="4">
    <source>
        <dbReference type="Google" id="ProtNLM"/>
    </source>
</evidence>
<dbReference type="eggNOG" id="ENOG5032AIK">
    <property type="taxonomic scope" value="Bacteria"/>
</dbReference>
<proteinExistence type="predicted"/>
<keyword evidence="3" id="KW-1185">Reference proteome</keyword>